<organism evidence="2 3">
    <name type="scientific">Phaseolus angularis</name>
    <name type="common">Azuki bean</name>
    <name type="synonym">Vigna angularis</name>
    <dbReference type="NCBI Taxonomy" id="3914"/>
    <lineage>
        <taxon>Eukaryota</taxon>
        <taxon>Viridiplantae</taxon>
        <taxon>Streptophyta</taxon>
        <taxon>Embryophyta</taxon>
        <taxon>Tracheophyta</taxon>
        <taxon>Spermatophyta</taxon>
        <taxon>Magnoliopsida</taxon>
        <taxon>eudicotyledons</taxon>
        <taxon>Gunneridae</taxon>
        <taxon>Pentapetalae</taxon>
        <taxon>rosids</taxon>
        <taxon>fabids</taxon>
        <taxon>Fabales</taxon>
        <taxon>Fabaceae</taxon>
        <taxon>Papilionoideae</taxon>
        <taxon>50 kb inversion clade</taxon>
        <taxon>NPAAA clade</taxon>
        <taxon>indigoferoid/millettioid clade</taxon>
        <taxon>Phaseoleae</taxon>
        <taxon>Vigna</taxon>
    </lineage>
</organism>
<reference evidence="3" key="1">
    <citation type="journal article" date="2015" name="Proc. Natl. Acad. Sci. U.S.A.">
        <title>Genome sequencing of adzuki bean (Vigna angularis) provides insight into high starch and low fat accumulation and domestication.</title>
        <authorList>
            <person name="Yang K."/>
            <person name="Tian Z."/>
            <person name="Chen C."/>
            <person name="Luo L."/>
            <person name="Zhao B."/>
            <person name="Wang Z."/>
            <person name="Yu L."/>
            <person name="Li Y."/>
            <person name="Sun Y."/>
            <person name="Li W."/>
            <person name="Chen Y."/>
            <person name="Li Y."/>
            <person name="Zhang Y."/>
            <person name="Ai D."/>
            <person name="Zhao J."/>
            <person name="Shang C."/>
            <person name="Ma Y."/>
            <person name="Wu B."/>
            <person name="Wang M."/>
            <person name="Gao L."/>
            <person name="Sun D."/>
            <person name="Zhang P."/>
            <person name="Guo F."/>
            <person name="Wang W."/>
            <person name="Li Y."/>
            <person name="Wang J."/>
            <person name="Varshney R.K."/>
            <person name="Wang J."/>
            <person name="Ling H.Q."/>
            <person name="Wan P."/>
        </authorList>
    </citation>
    <scope>NUCLEOTIDE SEQUENCE</scope>
    <source>
        <strain evidence="3">cv. Jingnong 6</strain>
    </source>
</reference>
<proteinExistence type="predicted"/>
<evidence type="ECO:0000313" key="3">
    <source>
        <dbReference type="Proteomes" id="UP000053144"/>
    </source>
</evidence>
<dbReference type="AlphaFoldDB" id="A0A0L9VP18"/>
<feature type="region of interest" description="Disordered" evidence="1">
    <location>
        <begin position="49"/>
        <end position="68"/>
    </location>
</feature>
<protein>
    <submittedName>
        <fullName evidence="2">Uncharacterized protein</fullName>
    </submittedName>
</protein>
<dbReference type="Gramene" id="KOM56795">
    <property type="protein sequence ID" value="KOM56795"/>
    <property type="gene ID" value="LR48_Vigan10g268700"/>
</dbReference>
<evidence type="ECO:0000313" key="2">
    <source>
        <dbReference type="EMBL" id="KOM56795.1"/>
    </source>
</evidence>
<gene>
    <name evidence="2" type="ORF">LR48_Vigan10g268700</name>
</gene>
<dbReference type="EMBL" id="CM003380">
    <property type="protein sequence ID" value="KOM56795.1"/>
    <property type="molecule type" value="Genomic_DNA"/>
</dbReference>
<name>A0A0L9VP18_PHAAN</name>
<accession>A0A0L9VP18</accession>
<dbReference type="Proteomes" id="UP000053144">
    <property type="component" value="Chromosome 10"/>
</dbReference>
<sequence length="68" mass="7616">MVDDSVVEIGRQCCWRDDDLAGARVKMVKIGGRGIARYHVGWWRENEDEMRRTADGEDGGDDAGWCSG</sequence>
<evidence type="ECO:0000256" key="1">
    <source>
        <dbReference type="SAM" id="MobiDB-lite"/>
    </source>
</evidence>